<dbReference type="InterPro" id="IPR036179">
    <property type="entry name" value="Ig-like_dom_sf"/>
</dbReference>
<protein>
    <submittedName>
        <fullName evidence="4">Carcinoembryonic antigen-related cell adhesion molecule 3</fullName>
    </submittedName>
</protein>
<feature type="transmembrane region" description="Helical" evidence="2">
    <location>
        <begin position="357"/>
        <end position="378"/>
    </location>
</feature>
<evidence type="ECO:0000313" key="5">
    <source>
        <dbReference type="Proteomes" id="UP000830375"/>
    </source>
</evidence>
<dbReference type="Pfam" id="PF07686">
    <property type="entry name" value="V-set"/>
    <property type="match status" value="2"/>
</dbReference>
<reference evidence="4 5" key="1">
    <citation type="submission" date="2022-01" db="EMBL/GenBank/DDBJ databases">
        <title>A high-quality chromosome-level genome assembly of rohu carp, Labeo rohita.</title>
        <authorList>
            <person name="Arick M.A. II"/>
            <person name="Hsu C.-Y."/>
            <person name="Magbanua Z."/>
            <person name="Pechanova O."/>
            <person name="Grover C."/>
            <person name="Miller E."/>
            <person name="Thrash A."/>
            <person name="Ezzel L."/>
            <person name="Alam S."/>
            <person name="Benzie J."/>
            <person name="Hamilton M."/>
            <person name="Karsi A."/>
            <person name="Lawrence M.L."/>
            <person name="Peterson D.G."/>
        </authorList>
    </citation>
    <scope>NUCLEOTIDE SEQUENCE [LARGE SCALE GENOMIC DNA]</scope>
    <source>
        <strain evidence="5">BAU-BD-2019</strain>
        <tissue evidence="4">Blood</tissue>
    </source>
</reference>
<dbReference type="SMART" id="SM00409">
    <property type="entry name" value="IG"/>
    <property type="match status" value="3"/>
</dbReference>
<dbReference type="PANTHER" id="PTHR21063">
    <property type="entry name" value="LFA-3"/>
    <property type="match status" value="1"/>
</dbReference>
<accession>A0ABQ8L7D8</accession>
<name>A0ABQ8L7D8_LABRO</name>
<organism evidence="4 5">
    <name type="scientific">Labeo rohita</name>
    <name type="common">Indian major carp</name>
    <name type="synonym">Cyprinus rohita</name>
    <dbReference type="NCBI Taxonomy" id="84645"/>
    <lineage>
        <taxon>Eukaryota</taxon>
        <taxon>Metazoa</taxon>
        <taxon>Chordata</taxon>
        <taxon>Craniata</taxon>
        <taxon>Vertebrata</taxon>
        <taxon>Euteleostomi</taxon>
        <taxon>Actinopterygii</taxon>
        <taxon>Neopterygii</taxon>
        <taxon>Teleostei</taxon>
        <taxon>Ostariophysi</taxon>
        <taxon>Cypriniformes</taxon>
        <taxon>Cyprinidae</taxon>
        <taxon>Labeoninae</taxon>
        <taxon>Labeonini</taxon>
        <taxon>Labeo</taxon>
    </lineage>
</organism>
<feature type="domain" description="Immunoglobulin" evidence="3">
    <location>
        <begin position="137"/>
        <end position="239"/>
    </location>
</feature>
<evidence type="ECO:0000313" key="4">
    <source>
        <dbReference type="EMBL" id="KAI2646659.1"/>
    </source>
</evidence>
<feature type="compositionally biased region" description="Polar residues" evidence="1">
    <location>
        <begin position="564"/>
        <end position="582"/>
    </location>
</feature>
<dbReference type="InterPro" id="IPR013106">
    <property type="entry name" value="Ig_V-set"/>
</dbReference>
<feature type="domain" description="Immunoglobulin" evidence="3">
    <location>
        <begin position="249"/>
        <end position="351"/>
    </location>
</feature>
<gene>
    <name evidence="4" type="ORF">H4Q32_028586</name>
</gene>
<dbReference type="PANTHER" id="PTHR21063:SF4">
    <property type="entry name" value="CD48 ANTIGEN-RELATED"/>
    <property type="match status" value="1"/>
</dbReference>
<dbReference type="Proteomes" id="UP000830375">
    <property type="component" value="Unassembled WGS sequence"/>
</dbReference>
<dbReference type="Gene3D" id="2.60.40.10">
    <property type="entry name" value="Immunoglobulins"/>
    <property type="match status" value="3"/>
</dbReference>
<dbReference type="InterPro" id="IPR013783">
    <property type="entry name" value="Ig-like_fold"/>
</dbReference>
<dbReference type="SUPFAM" id="SSF48726">
    <property type="entry name" value="Immunoglobulin"/>
    <property type="match status" value="3"/>
</dbReference>
<dbReference type="EMBL" id="JACTAM010001038">
    <property type="protein sequence ID" value="KAI2646659.1"/>
    <property type="molecule type" value="Genomic_DNA"/>
</dbReference>
<keyword evidence="2" id="KW-0812">Transmembrane</keyword>
<feature type="region of interest" description="Disordered" evidence="1">
    <location>
        <begin position="562"/>
        <end position="585"/>
    </location>
</feature>
<keyword evidence="2" id="KW-1133">Transmembrane helix</keyword>
<comment type="caution">
    <text evidence="4">The sequence shown here is derived from an EMBL/GenBank/DDBJ whole genome shotgun (WGS) entry which is preliminary data.</text>
</comment>
<sequence>MKLNKYLLFTVDYTAGFFGVDTGGGSVFVMEGDSVTLQTGIKTKQRERIEWYFNGFQIAKITGDLHYICTDVQCKDADERFRDRLKLDHQTGSLTITNITTTDSGLYHLKINSRRGKISTEIFIVAVSGFLGVGGDGLSAFVMEEDSVTLHSDIKINQRKDIEWIMNDIRIARITGDLSNICTDVQCNGGTENFRNRLKLDNRTGSLTITNITITDSGLYQLYQISSDTSKITFGVEVHNVSAAERDEIKRKSVKEGESVTLDTLIKTLHHSLSWYFNDSRIAEISGNQSKIFTDVQCEDGDERFRNRLKVDHSSGSLTITNSRITDSGDYQLNITSSRFSIIRRFSVSVIADLTGIYAAVSTVLLLVIASAGLIYSCKCHSRRKHIRTQRNDQGPKIWNTQMWPWKTQNLVNPLCLPRMETQDAASVVVSLDEDSECRVSLSLQAEAQNLVSVVVSPLRVTDSERLESQNFVALFVSFLYGTQTHNIGVSAIVADSEQGVSFGRVPLSLSDEEEIAICRCSISEVLSFPGFVTKVFFLPSKRCLAVVLASLSDGVNDVEDFSPDQTESISPASQTSQTETDAVNEAPTTIDLDLEGLKLILAQAMSLSSPCKIRLLPGTDVVVMNYFDLWISGMSGAKKDKTYKQKNTISIVKHGGGSVLLWGCFTVAGSGKHDSMKDIMYSLKYQVILARIVMLLVQ</sequence>
<proteinExistence type="predicted"/>
<feature type="domain" description="Immunoglobulin" evidence="3">
    <location>
        <begin position="24"/>
        <end position="128"/>
    </location>
</feature>
<evidence type="ECO:0000256" key="1">
    <source>
        <dbReference type="SAM" id="MobiDB-lite"/>
    </source>
</evidence>
<keyword evidence="5" id="KW-1185">Reference proteome</keyword>
<dbReference type="InterPro" id="IPR003599">
    <property type="entry name" value="Ig_sub"/>
</dbReference>
<keyword evidence="2" id="KW-0472">Membrane</keyword>
<evidence type="ECO:0000259" key="3">
    <source>
        <dbReference type="SMART" id="SM00409"/>
    </source>
</evidence>
<evidence type="ECO:0000256" key="2">
    <source>
        <dbReference type="SAM" id="Phobius"/>
    </source>
</evidence>